<dbReference type="Proteomes" id="UP001056384">
    <property type="component" value="Chromosome 9"/>
</dbReference>
<keyword evidence="7" id="KW-1185">Reference proteome</keyword>
<evidence type="ECO:0000256" key="4">
    <source>
        <dbReference type="ARBA" id="ARBA00023136"/>
    </source>
</evidence>
<keyword evidence="4 5" id="KW-0472">Membrane</keyword>
<keyword evidence="3 5" id="KW-1133">Transmembrane helix</keyword>
<accession>A0A9Q9B5K3</accession>
<evidence type="ECO:0000256" key="2">
    <source>
        <dbReference type="ARBA" id="ARBA00022692"/>
    </source>
</evidence>
<evidence type="ECO:0000313" key="7">
    <source>
        <dbReference type="Proteomes" id="UP001056384"/>
    </source>
</evidence>
<keyword evidence="2 5" id="KW-0812">Transmembrane</keyword>
<reference evidence="6" key="1">
    <citation type="submission" date="2022-06" db="EMBL/GenBank/DDBJ databases">
        <title>Complete genome sequences of two strains of the flax pathogen Septoria linicola.</title>
        <authorList>
            <person name="Lapalu N."/>
            <person name="Simon A."/>
            <person name="Demenou B."/>
            <person name="Paumier D."/>
            <person name="Guillot M.-P."/>
            <person name="Gout L."/>
            <person name="Valade R."/>
        </authorList>
    </citation>
    <scope>NUCLEOTIDE SEQUENCE</scope>
    <source>
        <strain evidence="6">SE15195</strain>
    </source>
</reference>
<dbReference type="EMBL" id="CP099426">
    <property type="protein sequence ID" value="USW56741.1"/>
    <property type="molecule type" value="Genomic_DNA"/>
</dbReference>
<dbReference type="PANTHER" id="PTHR23502">
    <property type="entry name" value="MAJOR FACILITATOR SUPERFAMILY"/>
    <property type="match status" value="1"/>
</dbReference>
<evidence type="ECO:0000313" key="6">
    <source>
        <dbReference type="EMBL" id="USW56741.1"/>
    </source>
</evidence>
<dbReference type="GO" id="GO:1990961">
    <property type="term" value="P:xenobiotic detoxification by transmembrane export across the plasma membrane"/>
    <property type="evidence" value="ECO:0007669"/>
    <property type="project" value="TreeGrafter"/>
</dbReference>
<evidence type="ECO:0000256" key="3">
    <source>
        <dbReference type="ARBA" id="ARBA00022989"/>
    </source>
</evidence>
<sequence length="132" mass="14687">MTSKSATSATHGQNADTNIGTAIFNALLKPLQISVLDPAIMYVNIYTSYLYACYYTFFDGFPMVHHITYKLAYYVYILGVTPKKTTPDPEARLRPALIAVSAPPIGIFLFGWTAEPTSNAYWICDMLGLVIY</sequence>
<proteinExistence type="predicted"/>
<evidence type="ECO:0000256" key="5">
    <source>
        <dbReference type="SAM" id="Phobius"/>
    </source>
</evidence>
<dbReference type="PANTHER" id="PTHR23502:SF23">
    <property type="entry name" value="FLUCONAZOLE RESISTANCE PROTEIN 1"/>
    <property type="match status" value="1"/>
</dbReference>
<evidence type="ECO:0000256" key="1">
    <source>
        <dbReference type="ARBA" id="ARBA00004141"/>
    </source>
</evidence>
<name>A0A9Q9B5K3_9PEZI</name>
<comment type="subcellular location">
    <subcellularLocation>
        <location evidence="1">Membrane</location>
        <topology evidence="1">Multi-pass membrane protein</topology>
    </subcellularLocation>
</comment>
<dbReference type="GO" id="GO:0015244">
    <property type="term" value="F:fluconazole transmembrane transporter activity"/>
    <property type="evidence" value="ECO:0007669"/>
    <property type="project" value="TreeGrafter"/>
</dbReference>
<protein>
    <submittedName>
        <fullName evidence="6">Uncharacterized protein</fullName>
    </submittedName>
</protein>
<feature type="transmembrane region" description="Helical" evidence="5">
    <location>
        <begin position="39"/>
        <end position="57"/>
    </location>
</feature>
<gene>
    <name evidence="6" type="ORF">Slin15195_G100600</name>
</gene>
<dbReference type="AlphaFoldDB" id="A0A9Q9B5K3"/>
<dbReference type="GO" id="GO:0005886">
    <property type="term" value="C:plasma membrane"/>
    <property type="evidence" value="ECO:0007669"/>
    <property type="project" value="TreeGrafter"/>
</dbReference>
<feature type="transmembrane region" description="Helical" evidence="5">
    <location>
        <begin position="93"/>
        <end position="112"/>
    </location>
</feature>
<feature type="transmembrane region" description="Helical" evidence="5">
    <location>
        <begin position="63"/>
        <end position="81"/>
    </location>
</feature>
<organism evidence="6 7">
    <name type="scientific">Septoria linicola</name>
    <dbReference type="NCBI Taxonomy" id="215465"/>
    <lineage>
        <taxon>Eukaryota</taxon>
        <taxon>Fungi</taxon>
        <taxon>Dikarya</taxon>
        <taxon>Ascomycota</taxon>
        <taxon>Pezizomycotina</taxon>
        <taxon>Dothideomycetes</taxon>
        <taxon>Dothideomycetidae</taxon>
        <taxon>Mycosphaerellales</taxon>
        <taxon>Mycosphaerellaceae</taxon>
        <taxon>Septoria</taxon>
    </lineage>
</organism>